<dbReference type="CDD" id="cd00487">
    <property type="entry name" value="Pep_deformylase"/>
    <property type="match status" value="1"/>
</dbReference>
<dbReference type="PANTHER" id="PTHR10458:SF22">
    <property type="entry name" value="PEPTIDE DEFORMYLASE"/>
    <property type="match status" value="1"/>
</dbReference>
<dbReference type="EMBL" id="PCVI01000007">
    <property type="protein sequence ID" value="PIQ70453.1"/>
    <property type="molecule type" value="Genomic_DNA"/>
</dbReference>
<dbReference type="Gene3D" id="3.90.45.10">
    <property type="entry name" value="Peptide deformylase"/>
    <property type="match status" value="1"/>
</dbReference>
<evidence type="ECO:0000313" key="4">
    <source>
        <dbReference type="Proteomes" id="UP000231371"/>
    </source>
</evidence>
<feature type="binding site" evidence="2">
    <location>
        <position position="150"/>
    </location>
    <ligand>
        <name>Fe cation</name>
        <dbReference type="ChEBI" id="CHEBI:24875"/>
    </ligand>
</feature>
<comment type="catalytic activity">
    <reaction evidence="2">
        <text>N-terminal N-formyl-L-methionyl-[peptide] + H2O = N-terminal L-methionyl-[peptide] + formate</text>
        <dbReference type="Rhea" id="RHEA:24420"/>
        <dbReference type="Rhea" id="RHEA-COMP:10639"/>
        <dbReference type="Rhea" id="RHEA-COMP:10640"/>
        <dbReference type="ChEBI" id="CHEBI:15377"/>
        <dbReference type="ChEBI" id="CHEBI:15740"/>
        <dbReference type="ChEBI" id="CHEBI:49298"/>
        <dbReference type="ChEBI" id="CHEBI:64731"/>
        <dbReference type="EC" id="3.5.1.88"/>
    </reaction>
</comment>
<comment type="similarity">
    <text evidence="1 2">Belongs to the polypeptide deformylase family.</text>
</comment>
<keyword evidence="2" id="KW-0378">Hydrolase</keyword>
<reference evidence="3 4" key="1">
    <citation type="submission" date="2017-09" db="EMBL/GenBank/DDBJ databases">
        <title>Depth-based differentiation of microbial function through sediment-hosted aquifers and enrichment of novel symbionts in the deep terrestrial subsurface.</title>
        <authorList>
            <person name="Probst A.J."/>
            <person name="Ladd B."/>
            <person name="Jarett J.K."/>
            <person name="Geller-Mcgrath D.E."/>
            <person name="Sieber C.M."/>
            <person name="Emerson J.B."/>
            <person name="Anantharaman K."/>
            <person name="Thomas B.C."/>
            <person name="Malmstrom R."/>
            <person name="Stieglmeier M."/>
            <person name="Klingl A."/>
            <person name="Woyke T."/>
            <person name="Ryan C.M."/>
            <person name="Banfield J.F."/>
        </authorList>
    </citation>
    <scope>NUCLEOTIDE SEQUENCE [LARGE SCALE GENOMIC DNA]</scope>
    <source>
        <strain evidence="3">CG11_big_fil_rev_8_21_14_0_20_40_12</strain>
    </source>
</reference>
<dbReference type="GO" id="GO:0042586">
    <property type="term" value="F:peptide deformylase activity"/>
    <property type="evidence" value="ECO:0007669"/>
    <property type="project" value="UniProtKB-UniRule"/>
</dbReference>
<protein>
    <recommendedName>
        <fullName evidence="2">Peptide deformylase</fullName>
        <shortName evidence="2">PDF</shortName>
        <ecNumber evidence="2">3.5.1.88</ecNumber>
    </recommendedName>
    <alternativeName>
        <fullName evidence="2">Polypeptide deformylase</fullName>
    </alternativeName>
</protein>
<dbReference type="GO" id="GO:0046872">
    <property type="term" value="F:metal ion binding"/>
    <property type="evidence" value="ECO:0007669"/>
    <property type="project" value="UniProtKB-KW"/>
</dbReference>
<comment type="cofactor">
    <cofactor evidence="2">
        <name>Fe(2+)</name>
        <dbReference type="ChEBI" id="CHEBI:29033"/>
    </cofactor>
    <text evidence="2">Binds 1 Fe(2+) ion.</text>
</comment>
<evidence type="ECO:0000256" key="1">
    <source>
        <dbReference type="ARBA" id="ARBA00010759"/>
    </source>
</evidence>
<sequence length="200" mass="22653">MLKSAHMAIRETLQIGDPRLKLPNKPIENFDASALKQVIEDLVDTMRKNGLIGIAVPQIGENSLVFVTEPRKTPTRPADQTDELRIFINPKITEMSSREAVAYEGCGCVANGQLFGPVKRPKKITIEAYDQEGKKFQLRCDGILGRVVQHEYDHLQGIEFTEKITDYKKLMSFSFYIAEIKNSKSQTETSLITVKDILYF</sequence>
<feature type="binding site" evidence="2">
    <location>
        <position position="154"/>
    </location>
    <ligand>
        <name>Fe cation</name>
        <dbReference type="ChEBI" id="CHEBI:24875"/>
    </ligand>
</feature>
<dbReference type="PANTHER" id="PTHR10458">
    <property type="entry name" value="PEPTIDE DEFORMYLASE"/>
    <property type="match status" value="1"/>
</dbReference>
<proteinExistence type="inferred from homology"/>
<dbReference type="InterPro" id="IPR036821">
    <property type="entry name" value="Peptide_deformylase_sf"/>
</dbReference>
<evidence type="ECO:0000256" key="2">
    <source>
        <dbReference type="HAMAP-Rule" id="MF_00163"/>
    </source>
</evidence>
<dbReference type="PRINTS" id="PR01576">
    <property type="entry name" value="PDEFORMYLASE"/>
</dbReference>
<feature type="active site" evidence="2">
    <location>
        <position position="151"/>
    </location>
</feature>
<organism evidence="3 4">
    <name type="scientific">Candidatus Shapirobacteria bacterium CG11_big_fil_rev_8_21_14_0_20_40_12</name>
    <dbReference type="NCBI Taxonomy" id="1974889"/>
    <lineage>
        <taxon>Bacteria</taxon>
        <taxon>Candidatus Shapironibacteriota</taxon>
    </lineage>
</organism>
<dbReference type="EC" id="3.5.1.88" evidence="2"/>
<dbReference type="AlphaFoldDB" id="A0A2H0KIR4"/>
<dbReference type="HAMAP" id="MF_00163">
    <property type="entry name" value="Pep_deformylase"/>
    <property type="match status" value="1"/>
</dbReference>
<comment type="caution">
    <text evidence="3">The sequence shown here is derived from an EMBL/GenBank/DDBJ whole genome shotgun (WGS) entry which is preliminary data.</text>
</comment>
<dbReference type="PIRSF" id="PIRSF004749">
    <property type="entry name" value="Pep_def"/>
    <property type="match status" value="1"/>
</dbReference>
<dbReference type="SUPFAM" id="SSF56420">
    <property type="entry name" value="Peptide deformylase"/>
    <property type="match status" value="1"/>
</dbReference>
<dbReference type="GO" id="GO:0006412">
    <property type="term" value="P:translation"/>
    <property type="evidence" value="ECO:0007669"/>
    <property type="project" value="UniProtKB-UniRule"/>
</dbReference>
<accession>A0A2H0KIR4</accession>
<name>A0A2H0KIR4_9BACT</name>
<evidence type="ECO:0000313" key="3">
    <source>
        <dbReference type="EMBL" id="PIQ70453.1"/>
    </source>
</evidence>
<dbReference type="Proteomes" id="UP000231371">
    <property type="component" value="Unassembled WGS sequence"/>
</dbReference>
<dbReference type="InterPro" id="IPR023635">
    <property type="entry name" value="Peptide_deformylase"/>
</dbReference>
<feature type="binding site" evidence="2">
    <location>
        <position position="106"/>
    </location>
    <ligand>
        <name>Fe cation</name>
        <dbReference type="ChEBI" id="CHEBI:24875"/>
    </ligand>
</feature>
<comment type="function">
    <text evidence="2">Removes the formyl group from the N-terminal Met of newly synthesized proteins. Requires at least a dipeptide for an efficient rate of reaction. N-terminal L-methionine is a prerequisite for activity but the enzyme has broad specificity at other positions.</text>
</comment>
<keyword evidence="2" id="KW-0479">Metal-binding</keyword>
<keyword evidence="2" id="KW-0408">Iron</keyword>
<dbReference type="Pfam" id="PF01327">
    <property type="entry name" value="Pep_deformylase"/>
    <property type="match status" value="1"/>
</dbReference>
<dbReference type="NCBIfam" id="TIGR00079">
    <property type="entry name" value="pept_deformyl"/>
    <property type="match status" value="1"/>
</dbReference>
<gene>
    <name evidence="2 3" type="primary">def</name>
    <name evidence="3" type="ORF">COV89_00380</name>
</gene>
<keyword evidence="2" id="KW-0648">Protein biosynthesis</keyword>